<evidence type="ECO:0000313" key="1">
    <source>
        <dbReference type="EMBL" id="QCS43543.1"/>
    </source>
</evidence>
<name>A0A4P8WMM0_9EURY</name>
<sequence>MVRIKNLGHPAVEIKPPLDGERHRFEIPRDETLFFWTALTIGTADRLPRICSPRGSRLFTAGVNARKRMSLTVAIDGERVPLIADSYYRTGDYKGLAWWLAIDPMELPASVCVRFETTGNQPMDRSDPIVLWTRQGERIRWGTTKESTIELVPSDRPTSDFQTRREDLWESHTVYQPVTKPTSRVAVYRQRYR</sequence>
<organism evidence="1 2">
    <name type="scientific">Natrinema versiforme</name>
    <dbReference type="NCBI Taxonomy" id="88724"/>
    <lineage>
        <taxon>Archaea</taxon>
        <taxon>Methanobacteriati</taxon>
        <taxon>Methanobacteriota</taxon>
        <taxon>Stenosarchaea group</taxon>
        <taxon>Halobacteria</taxon>
        <taxon>Halobacteriales</taxon>
        <taxon>Natrialbaceae</taxon>
        <taxon>Natrinema</taxon>
    </lineage>
</organism>
<reference evidence="2" key="1">
    <citation type="submission" date="2019-05" db="EMBL/GenBank/DDBJ databases">
        <title>Genome sequence and methylation pattern of the halophilic Archaeon Natrinema versiforme BOL5-4.</title>
        <authorList>
            <person name="DasSarma P."/>
            <person name="Anton B.P."/>
            <person name="DasSarma S.L."/>
            <person name="Martinez F.L."/>
            <person name="Guzman D."/>
            <person name="Roberts R.J."/>
            <person name="DasSarma S."/>
        </authorList>
    </citation>
    <scope>NUCLEOTIDE SEQUENCE [LARGE SCALE GENOMIC DNA]</scope>
    <source>
        <strain evidence="2">BOL5-4</strain>
    </source>
</reference>
<evidence type="ECO:0000313" key="2">
    <source>
        <dbReference type="Proteomes" id="UP000302218"/>
    </source>
</evidence>
<protein>
    <submittedName>
        <fullName evidence="1">Uncharacterized protein</fullName>
    </submittedName>
</protein>
<gene>
    <name evidence="1" type="ORF">FEJ81_14740</name>
</gene>
<dbReference type="AlphaFoldDB" id="A0A4P8WMM0"/>
<dbReference type="Proteomes" id="UP000302218">
    <property type="component" value="Chromosome"/>
</dbReference>
<dbReference type="KEGG" id="nvr:FEJ81_14740"/>
<accession>A0A4P8WMM0</accession>
<dbReference type="EMBL" id="CP040330">
    <property type="protein sequence ID" value="QCS43543.1"/>
    <property type="molecule type" value="Genomic_DNA"/>
</dbReference>
<proteinExistence type="predicted"/>